<dbReference type="EMBL" id="ABIC01000023">
    <property type="protein sequence ID" value="EDQ00255.1"/>
    <property type="molecule type" value="Genomic_DNA"/>
</dbReference>
<dbReference type="STRING" id="314608.KT99_07508"/>
<dbReference type="Proteomes" id="UP000005839">
    <property type="component" value="Unassembled WGS sequence"/>
</dbReference>
<sequence>MKQLFKDSQGRIWLSSSEGVYRVYATNIAEDNEGVFWISGRMGLIQWKPGDTEYFLYKEQLKQDADMDYIYDIEIDDSGFIWVGGAGEGLAIVTSEPDFLLDTFTAASPYSMSNEMILGIYGEGGVCGLVPIMACY</sequence>
<protein>
    <submittedName>
        <fullName evidence="1">Sensory box protein</fullName>
    </submittedName>
</protein>
<reference evidence="1 2" key="1">
    <citation type="submission" date="2007-10" db="EMBL/GenBank/DDBJ databases">
        <authorList>
            <person name="Yayanos A."/>
            <person name="Ferriera S."/>
            <person name="Johnson J."/>
            <person name="Kravitz S."/>
            <person name="Halpern A."/>
            <person name="Remington K."/>
            <person name="Beeson K."/>
            <person name="Tran B."/>
            <person name="Rogers Y.-H."/>
            <person name="Friedman R."/>
            <person name="Venter J.C."/>
        </authorList>
    </citation>
    <scope>NUCLEOTIDE SEQUENCE [LARGE SCALE GENOMIC DNA]</scope>
    <source>
        <strain evidence="1 2">KT99</strain>
    </source>
</reference>
<evidence type="ECO:0000313" key="2">
    <source>
        <dbReference type="Proteomes" id="UP000005839"/>
    </source>
</evidence>
<dbReference type="Gene3D" id="2.130.10.10">
    <property type="entry name" value="YVTN repeat-like/Quinoprotein amine dehydrogenase"/>
    <property type="match status" value="1"/>
</dbReference>
<name>A9DCQ9_9GAMM</name>
<evidence type="ECO:0000313" key="1">
    <source>
        <dbReference type="EMBL" id="EDQ00255.1"/>
    </source>
</evidence>
<dbReference type="AlphaFoldDB" id="A9DCQ9"/>
<keyword evidence="2" id="KW-1185">Reference proteome</keyword>
<dbReference type="SUPFAM" id="SSF63829">
    <property type="entry name" value="Calcium-dependent phosphotriesterase"/>
    <property type="match status" value="1"/>
</dbReference>
<dbReference type="InterPro" id="IPR015943">
    <property type="entry name" value="WD40/YVTN_repeat-like_dom_sf"/>
</dbReference>
<gene>
    <name evidence="1" type="ORF">KT99_07508</name>
</gene>
<organism evidence="1 2">
    <name type="scientific">Shewanella benthica KT99</name>
    <dbReference type="NCBI Taxonomy" id="314608"/>
    <lineage>
        <taxon>Bacteria</taxon>
        <taxon>Pseudomonadati</taxon>
        <taxon>Pseudomonadota</taxon>
        <taxon>Gammaproteobacteria</taxon>
        <taxon>Alteromonadales</taxon>
        <taxon>Shewanellaceae</taxon>
        <taxon>Shewanella</taxon>
    </lineage>
</organism>
<proteinExistence type="predicted"/>
<comment type="caution">
    <text evidence="1">The sequence shown here is derived from an EMBL/GenBank/DDBJ whole genome shotgun (WGS) entry which is preliminary data.</text>
</comment>
<accession>A9DCQ9</accession>